<reference evidence="8" key="2">
    <citation type="submission" date="2017-06" db="EMBL/GenBank/DDBJ databases">
        <title>The pomegranate genome and the genomics of punicalagin biosynthesis.</title>
        <authorList>
            <person name="Xu C."/>
        </authorList>
    </citation>
    <scope>NUCLEOTIDE SEQUENCE [LARGE SCALE GENOMIC DNA]</scope>
    <source>
        <tissue evidence="8">Fresh leaf</tissue>
    </source>
</reference>
<feature type="compositionally biased region" description="Polar residues" evidence="6">
    <location>
        <begin position="826"/>
        <end position="862"/>
    </location>
</feature>
<feature type="domain" description="ENTH" evidence="7">
    <location>
        <begin position="18"/>
        <end position="150"/>
    </location>
</feature>
<keyword evidence="4" id="KW-0333">Golgi apparatus</keyword>
<proteinExistence type="inferred from homology"/>
<dbReference type="EMBL" id="MTKT01000801">
    <property type="protein sequence ID" value="OWM87955.1"/>
    <property type="molecule type" value="Genomic_DNA"/>
</dbReference>
<evidence type="ECO:0000256" key="1">
    <source>
        <dbReference type="ARBA" id="ARBA00004132"/>
    </source>
</evidence>
<feature type="region of interest" description="Disordered" evidence="6">
    <location>
        <begin position="151"/>
        <end position="350"/>
    </location>
</feature>
<sequence>MKKVFGQTVRDLKREVNKKVLKVPGIEQKVLDATSNEAWGPHGTHLADIAAASKNYHECQMIMAVIWKRINDTGKNWRHVYKALIVLEYLVANGSERVIDEIREHAYQISTLADFQYVDSGGRDQGSNVRRKSQSLVMLVNDKERIAEVRQKAAANRDKFRNTNPGSGMYRPGGYEDDRYSSRDEYGYGRDREGGYRDDDRSSRNADSYSRDGDHYSKDSEERYGRDGYREDDYQDHQNGSRSRSVDGDRSPDDGQYSAQGLDRKFSDQSISGPPSYEEAVGESRSPEQNGRDQEIPSASVPKLSSPTVSHDASPANAHGPSPPPAKQEVEGFDEFDPRVPVSAAPTNSNAEMDLLGSFSDSFSSNPLAVTPATSTGPKAEAFAANTGLGASDVMQQPFDDPFGDAPFKALPSNGNSNPAQPSADTSTSSFPLSTNQTSDLHQQAASLPDFNFGDSFTALTYASPDSSQFPSQDASNPEEEVDILAGILPPSGPSPVTAAHTPFSAPSAQHLQSSTTAYGDFGTQGGPATISTSQVSPHADMPFNQGNLYHTSGNPASPFSAPSGQSDAGYGDFGSQAGSTTSVTPQMTHQAPIGTDWQSNHGQYQPQTGPLPAQSSGHSYGDFGLQAGAVAPTTSQVSPQLQAGTNMQFNQENFQHQMEPSASPFSAQSQNGQAMRLNNGDLGPHAGPATPVTSQMSPQAPSGMDMPFSHGNLQNQTGPSASPFSSQSQNGQAMQPNNGNFSSLAVPPTTGTLQMPPQAQAGMNMPFNHGNFQNQTGPSVSSTYSASQTNNGQTMQPNTGAPFPQYASTPFTNGSVVLPGGPSAGTFSHNMMPQTPNGSAGQLNNNNFFPQQVSGPPTSQQAVSANRDVLGNMLPQTGLQQSHMNSQQPVSSSAGPLAIVPQQPSKEKFQTKSTVWADTLNRGLVDLNISGPKTNPLADIGVDFDSINRKEKRMEKQPATPVTSTITMGKAMGSGSGMGRAGSIRPPSNPIAGNMGGMAMSGMGGMGMGGGHGPGMGMGMVGGHGSGMGMGGSHGIGSMGMGGMGAGYGGMNQQPIGGMGMGMGMGMNSGYNNMGMGMNPGMGQGAPPMQQPGSGYNHPMMGGSGYPQQHYGGGYR</sequence>
<name>A0A218XRZ2_PUNGR</name>
<feature type="region of interest" description="Disordered" evidence="6">
    <location>
        <begin position="952"/>
        <end position="982"/>
    </location>
</feature>
<feature type="compositionally biased region" description="Polar residues" evidence="6">
    <location>
        <begin position="657"/>
        <end position="674"/>
    </location>
</feature>
<dbReference type="Gene3D" id="1.25.40.90">
    <property type="match status" value="1"/>
</dbReference>
<comment type="subcellular location">
    <subcellularLocation>
        <location evidence="1">Cytoplasmic vesicle</location>
        <location evidence="1">Clathrin-coated vesicle</location>
    </subcellularLocation>
    <subcellularLocation>
        <location evidence="2">Golgi apparatus</location>
    </subcellularLocation>
</comment>
<keyword evidence="5" id="KW-0968">Cytoplasmic vesicle</keyword>
<dbReference type="GO" id="GO:0005886">
    <property type="term" value="C:plasma membrane"/>
    <property type="evidence" value="ECO:0007669"/>
    <property type="project" value="TreeGrafter"/>
</dbReference>
<evidence type="ECO:0000256" key="5">
    <source>
        <dbReference type="ARBA" id="ARBA00023329"/>
    </source>
</evidence>
<dbReference type="RefSeq" id="XP_031383893.1">
    <property type="nucleotide sequence ID" value="XM_031528033.1"/>
</dbReference>
<feature type="compositionally biased region" description="Polar residues" evidence="6">
    <location>
        <begin position="807"/>
        <end position="816"/>
    </location>
</feature>
<evidence type="ECO:0000256" key="4">
    <source>
        <dbReference type="ARBA" id="ARBA00023034"/>
    </source>
</evidence>
<evidence type="ECO:0000256" key="2">
    <source>
        <dbReference type="ARBA" id="ARBA00004555"/>
    </source>
</evidence>
<evidence type="ECO:0000313" key="12">
    <source>
        <dbReference type="RefSeq" id="XP_031383892.1"/>
    </source>
</evidence>
<dbReference type="Proteomes" id="UP000515151">
    <property type="component" value="Chromosome 2"/>
</dbReference>
<reference evidence="11 12" key="4">
    <citation type="submission" date="2025-04" db="UniProtKB">
        <authorList>
            <consortium name="RefSeq"/>
        </authorList>
    </citation>
    <scope>IDENTIFICATION</scope>
    <source>
        <tissue evidence="11 12">Leaf</tissue>
    </source>
</reference>
<dbReference type="GO" id="GO:0030125">
    <property type="term" value="C:clathrin vesicle coat"/>
    <property type="evidence" value="ECO:0007669"/>
    <property type="project" value="TreeGrafter"/>
</dbReference>
<dbReference type="CDD" id="cd03571">
    <property type="entry name" value="ENTH"/>
    <property type="match status" value="1"/>
</dbReference>
<dbReference type="Pfam" id="PF01417">
    <property type="entry name" value="ENTH"/>
    <property type="match status" value="1"/>
</dbReference>
<dbReference type="PROSITE" id="PS50942">
    <property type="entry name" value="ENTH"/>
    <property type="match status" value="1"/>
</dbReference>
<feature type="compositionally biased region" description="Polar residues" evidence="6">
    <location>
        <begin position="577"/>
        <end position="590"/>
    </location>
</feature>
<dbReference type="InterPro" id="IPR008942">
    <property type="entry name" value="ENTH_VHS"/>
</dbReference>
<comment type="similarity">
    <text evidence="3">Belongs to the epsin family.</text>
</comment>
<organism evidence="8 9">
    <name type="scientific">Punica granatum</name>
    <name type="common">Pomegranate</name>
    <dbReference type="NCBI Taxonomy" id="22663"/>
    <lineage>
        <taxon>Eukaryota</taxon>
        <taxon>Viridiplantae</taxon>
        <taxon>Streptophyta</taxon>
        <taxon>Embryophyta</taxon>
        <taxon>Tracheophyta</taxon>
        <taxon>Spermatophyta</taxon>
        <taxon>Magnoliopsida</taxon>
        <taxon>eudicotyledons</taxon>
        <taxon>Gunneridae</taxon>
        <taxon>Pentapetalae</taxon>
        <taxon>rosids</taxon>
        <taxon>malvids</taxon>
        <taxon>Myrtales</taxon>
        <taxon>Lythraceae</taxon>
        <taxon>Punica</taxon>
    </lineage>
</organism>
<feature type="compositionally biased region" description="Polar residues" evidence="6">
    <location>
        <begin position="507"/>
        <end position="518"/>
    </location>
</feature>
<dbReference type="PANTHER" id="PTHR12276">
    <property type="entry name" value="EPSIN/ENT-RELATED"/>
    <property type="match status" value="1"/>
</dbReference>
<dbReference type="FunFam" id="1.25.40.90:FF:000006">
    <property type="entry name" value="Clathrin interactor 1"/>
    <property type="match status" value="1"/>
</dbReference>
<accession>A0A218XRZ2</accession>
<feature type="compositionally biased region" description="Polar residues" evidence="6">
    <location>
        <begin position="413"/>
        <end position="442"/>
    </location>
</feature>
<feature type="region of interest" description="Disordered" evidence="6">
    <location>
        <begin position="507"/>
        <end position="626"/>
    </location>
</feature>
<evidence type="ECO:0000313" key="10">
    <source>
        <dbReference type="Proteomes" id="UP000515151"/>
    </source>
</evidence>
<evidence type="ECO:0000259" key="7">
    <source>
        <dbReference type="PROSITE" id="PS50942"/>
    </source>
</evidence>
<dbReference type="RefSeq" id="XP_031383892.1">
    <property type="nucleotide sequence ID" value="XM_031528032.1"/>
</dbReference>
<feature type="compositionally biased region" description="Polar residues" evidence="6">
    <location>
        <begin position="712"/>
        <end position="758"/>
    </location>
</feature>
<dbReference type="AlphaFoldDB" id="A0A218XRZ2"/>
<evidence type="ECO:0000313" key="11">
    <source>
        <dbReference type="RefSeq" id="XP_031383891.1"/>
    </source>
</evidence>
<dbReference type="PANTHER" id="PTHR12276:SF91">
    <property type="entry name" value="CLATHRIN INTERACTOR EPSIN 2-RELATED"/>
    <property type="match status" value="1"/>
</dbReference>
<dbReference type="RefSeq" id="XP_031383891.1">
    <property type="nucleotide sequence ID" value="XM_031528031.1"/>
</dbReference>
<dbReference type="SMART" id="SM00273">
    <property type="entry name" value="ENTH"/>
    <property type="match status" value="1"/>
</dbReference>
<protein>
    <submittedName>
        <fullName evidence="11 12">Clathrin interactor EPSIN 2-like</fullName>
    </submittedName>
</protein>
<reference evidence="10" key="3">
    <citation type="journal article" date="2020" name="Plant Biotechnol. J.">
        <title>The pomegranate (Punica granatum L.) draft genome dissects genetic divergence between soft- and hard-seeded cultivars.</title>
        <authorList>
            <person name="Luo X."/>
            <person name="Li H."/>
            <person name="Wu Z."/>
            <person name="Yao W."/>
            <person name="Zhao P."/>
            <person name="Cao D."/>
            <person name="Yu H."/>
            <person name="Li K."/>
            <person name="Poudel K."/>
            <person name="Zhao D."/>
            <person name="Zhang F."/>
            <person name="Xia X."/>
            <person name="Chen L."/>
            <person name="Wang Q."/>
            <person name="Jing D."/>
            <person name="Cao S."/>
        </authorList>
    </citation>
    <scope>NUCLEOTIDE SEQUENCE [LARGE SCALE GENOMIC DNA]</scope>
</reference>
<dbReference type="GO" id="GO:0005794">
    <property type="term" value="C:Golgi apparatus"/>
    <property type="evidence" value="ECO:0007669"/>
    <property type="project" value="UniProtKB-SubCell"/>
</dbReference>
<evidence type="ECO:0000256" key="6">
    <source>
        <dbReference type="SAM" id="MobiDB-lite"/>
    </source>
</evidence>
<dbReference type="SUPFAM" id="SSF48464">
    <property type="entry name" value="ENTH/VHS domain"/>
    <property type="match status" value="1"/>
</dbReference>
<evidence type="ECO:0000313" key="9">
    <source>
        <dbReference type="Proteomes" id="UP000197138"/>
    </source>
</evidence>
<feature type="compositionally biased region" description="Basic and acidic residues" evidence="6">
    <location>
        <begin position="151"/>
        <end position="161"/>
    </location>
</feature>
<dbReference type="GO" id="GO:0005543">
    <property type="term" value="F:phospholipid binding"/>
    <property type="evidence" value="ECO:0007669"/>
    <property type="project" value="TreeGrafter"/>
</dbReference>
<feature type="compositionally biased region" description="Basic and acidic residues" evidence="6">
    <location>
        <begin position="244"/>
        <end position="253"/>
    </location>
</feature>
<reference evidence="9" key="1">
    <citation type="journal article" date="2017" name="Plant J.">
        <title>The pomegranate (Punica granatum L.) genome and the genomics of punicalagin biosynthesis.</title>
        <authorList>
            <person name="Qin G."/>
            <person name="Xu C."/>
            <person name="Ming R."/>
            <person name="Tang H."/>
            <person name="Guyot R."/>
            <person name="Kramer E.M."/>
            <person name="Hu Y."/>
            <person name="Yi X."/>
            <person name="Qi Y."/>
            <person name="Xu X."/>
            <person name="Gao Z."/>
            <person name="Pan H."/>
            <person name="Jian J."/>
            <person name="Tian Y."/>
            <person name="Yue Z."/>
            <person name="Xu Y."/>
        </authorList>
    </citation>
    <scope>NUCLEOTIDE SEQUENCE [LARGE SCALE GENOMIC DNA]</scope>
    <source>
        <strain evidence="9">cv. Dabenzi</strain>
    </source>
</reference>
<gene>
    <name evidence="11 12 13" type="primary">LOC116197785</name>
    <name evidence="8" type="ORF">CDL15_Pgr000372</name>
</gene>
<dbReference type="GeneID" id="116197785"/>
<evidence type="ECO:0000313" key="8">
    <source>
        <dbReference type="EMBL" id="OWM87955.1"/>
    </source>
</evidence>
<evidence type="ECO:0000313" key="13">
    <source>
        <dbReference type="RefSeq" id="XP_031383893.1"/>
    </source>
</evidence>
<feature type="region of interest" description="Disordered" evidence="6">
    <location>
        <begin position="392"/>
        <end position="442"/>
    </location>
</feature>
<dbReference type="OrthoDB" id="4033880at2759"/>
<dbReference type="GO" id="GO:0006897">
    <property type="term" value="P:endocytosis"/>
    <property type="evidence" value="ECO:0007669"/>
    <property type="project" value="TreeGrafter"/>
</dbReference>
<feature type="region of interest" description="Disordered" evidence="6">
    <location>
        <begin position="657"/>
        <end position="862"/>
    </location>
</feature>
<feature type="compositionally biased region" description="Polar residues" evidence="6">
    <location>
        <begin position="771"/>
        <end position="800"/>
    </location>
</feature>
<keyword evidence="10" id="KW-1185">Reference proteome</keyword>
<feature type="compositionally biased region" description="Polar residues" evidence="6">
    <location>
        <begin position="597"/>
        <end position="619"/>
    </location>
</feature>
<feature type="compositionally biased region" description="Basic and acidic residues" evidence="6">
    <location>
        <begin position="174"/>
        <end position="236"/>
    </location>
</feature>
<evidence type="ECO:0000256" key="3">
    <source>
        <dbReference type="ARBA" id="ARBA00010130"/>
    </source>
</evidence>
<feature type="compositionally biased region" description="Polar residues" evidence="6">
    <location>
        <begin position="692"/>
        <end position="701"/>
    </location>
</feature>
<feature type="compositionally biased region" description="Polar residues" evidence="6">
    <location>
        <begin position="545"/>
        <end position="567"/>
    </location>
</feature>
<dbReference type="GO" id="GO:0005768">
    <property type="term" value="C:endosome"/>
    <property type="evidence" value="ECO:0007669"/>
    <property type="project" value="TreeGrafter"/>
</dbReference>
<dbReference type="GO" id="GO:0030276">
    <property type="term" value="F:clathrin binding"/>
    <property type="evidence" value="ECO:0007669"/>
    <property type="project" value="TreeGrafter"/>
</dbReference>
<dbReference type="Proteomes" id="UP000197138">
    <property type="component" value="Unassembled WGS sequence"/>
</dbReference>
<dbReference type="InterPro" id="IPR013809">
    <property type="entry name" value="ENTH"/>
</dbReference>